<dbReference type="InterPro" id="IPR013783">
    <property type="entry name" value="Ig-like_fold"/>
</dbReference>
<proteinExistence type="predicted"/>
<evidence type="ECO:0008006" key="2">
    <source>
        <dbReference type="Google" id="ProtNLM"/>
    </source>
</evidence>
<gene>
    <name evidence="1" type="ORF">ENW73_04605</name>
</gene>
<comment type="caution">
    <text evidence="1">The sequence shown here is derived from an EMBL/GenBank/DDBJ whole genome shotgun (WGS) entry which is preliminary data.</text>
</comment>
<sequence>MPTKFMLILAILVFVGTSYTAPRMVVGEMFTNTSCGPCYSANLTLNQIAIDCSTYLAVIRYHTWWPSAYDPFYYANITENRARTQFYGTNYVPRLMVDGFLDGGSTHSNWRNLIDGRAAVESPFRIVVTAQFEGEATNARAIAKIYNESNQTITGRLYFVLTETGIYWPAPNGSTIHNQAMHDMIPDQNGELVTIPANDSLIRQRDFVIRDTTWLDPPSNTWPHITAHESCQVVVFIQNATTKEIYQGGKAWLTKGLEIQEKSKIRSSYSSSLKAFPNPFSIILNIITHNPEVRLYDACGNLIKTFYGRNITWDSRGIRPGVYFVENENSRVKILKAR</sequence>
<dbReference type="AlphaFoldDB" id="A0A7C6A8Z5"/>
<dbReference type="InterPro" id="IPR036249">
    <property type="entry name" value="Thioredoxin-like_sf"/>
</dbReference>
<dbReference type="EMBL" id="DTLI01000120">
    <property type="protein sequence ID" value="HHS52131.1"/>
    <property type="molecule type" value="Genomic_DNA"/>
</dbReference>
<dbReference type="Gene3D" id="2.60.40.10">
    <property type="entry name" value="Immunoglobulins"/>
    <property type="match status" value="1"/>
</dbReference>
<name>A0A7C6A8Z5_UNCW3</name>
<protein>
    <recommendedName>
        <fullName evidence="2">T9SS type A sorting domain-containing protein</fullName>
    </recommendedName>
</protein>
<dbReference type="SUPFAM" id="SSF52833">
    <property type="entry name" value="Thioredoxin-like"/>
    <property type="match status" value="1"/>
</dbReference>
<organism evidence="1">
    <name type="scientific">candidate division WOR-3 bacterium</name>
    <dbReference type="NCBI Taxonomy" id="2052148"/>
    <lineage>
        <taxon>Bacteria</taxon>
        <taxon>Bacteria division WOR-3</taxon>
    </lineage>
</organism>
<reference evidence="1" key="1">
    <citation type="journal article" date="2020" name="mSystems">
        <title>Genome- and Community-Level Interaction Insights into Carbon Utilization and Element Cycling Functions of Hydrothermarchaeota in Hydrothermal Sediment.</title>
        <authorList>
            <person name="Zhou Z."/>
            <person name="Liu Y."/>
            <person name="Xu W."/>
            <person name="Pan J."/>
            <person name="Luo Z.H."/>
            <person name="Li M."/>
        </authorList>
    </citation>
    <scope>NUCLEOTIDE SEQUENCE [LARGE SCALE GENOMIC DNA]</scope>
    <source>
        <strain evidence="1">SpSt-876</strain>
    </source>
</reference>
<evidence type="ECO:0000313" key="1">
    <source>
        <dbReference type="EMBL" id="HHS52131.1"/>
    </source>
</evidence>
<accession>A0A7C6A8Z5</accession>